<sequence>MLKMLQRSMRILGRIVGVQSTEQFVWHLLIPTSINDRKNIKKWS</sequence>
<comment type="caution">
    <text evidence="1">The sequence shown here is derived from an EMBL/GenBank/DDBJ whole genome shotgun (WGS) entry which is preliminary data.</text>
</comment>
<protein>
    <submittedName>
        <fullName evidence="1">Uncharacterized protein</fullName>
    </submittedName>
</protein>
<dbReference type="Proteomes" id="UP000016608">
    <property type="component" value="Unassembled WGS sequence"/>
</dbReference>
<accession>U2PCR9</accession>
<name>U2PCR9_EUBRA</name>
<reference evidence="1 2" key="1">
    <citation type="submission" date="2013-06" db="EMBL/GenBank/DDBJ databases">
        <authorList>
            <person name="Weinstock G."/>
            <person name="Sodergren E."/>
            <person name="Lobos E.A."/>
            <person name="Fulton L."/>
            <person name="Fulton R."/>
            <person name="Courtney L."/>
            <person name="Fronick C."/>
            <person name="O'Laughlin M."/>
            <person name="Godfrey J."/>
            <person name="Wilson R.M."/>
            <person name="Miner T."/>
            <person name="Farmer C."/>
            <person name="Delehaunty K."/>
            <person name="Cordes M."/>
            <person name="Minx P."/>
            <person name="Tomlinson C."/>
            <person name="Chen J."/>
            <person name="Wollam A."/>
            <person name="Pepin K.H."/>
            <person name="Bhonagiri V."/>
            <person name="Zhang X."/>
            <person name="Warren W."/>
            <person name="Mitreva M."/>
            <person name="Mardis E.R."/>
            <person name="Wilson R.K."/>
        </authorList>
    </citation>
    <scope>NUCLEOTIDE SEQUENCE [LARGE SCALE GENOMIC DNA]</scope>
    <source>
        <strain evidence="1 2">ATCC 29099</strain>
    </source>
</reference>
<evidence type="ECO:0000313" key="2">
    <source>
        <dbReference type="Proteomes" id="UP000016608"/>
    </source>
</evidence>
<dbReference type="AlphaFoldDB" id="U2PCR9"/>
<gene>
    <name evidence="1" type="ORF">HMPREF0373_03209</name>
</gene>
<proteinExistence type="predicted"/>
<evidence type="ECO:0000313" key="1">
    <source>
        <dbReference type="EMBL" id="ERK41464.1"/>
    </source>
</evidence>
<dbReference type="EMBL" id="AWVJ01000192">
    <property type="protein sequence ID" value="ERK41464.1"/>
    <property type="molecule type" value="Genomic_DNA"/>
</dbReference>
<dbReference type="HOGENOM" id="CLU_3216436_0_0_9"/>
<keyword evidence="2" id="KW-1185">Reference proteome</keyword>
<organism evidence="1 2">
    <name type="scientific">Eubacterium ramulus ATCC 29099</name>
    <dbReference type="NCBI Taxonomy" id="1256908"/>
    <lineage>
        <taxon>Bacteria</taxon>
        <taxon>Bacillati</taxon>
        <taxon>Bacillota</taxon>
        <taxon>Clostridia</taxon>
        <taxon>Eubacteriales</taxon>
        <taxon>Eubacteriaceae</taxon>
        <taxon>Eubacterium</taxon>
    </lineage>
</organism>